<dbReference type="InterPro" id="IPR044060">
    <property type="entry name" value="Bacterial_rp_domain"/>
</dbReference>
<dbReference type="EMBL" id="BJMN01000010">
    <property type="protein sequence ID" value="GEB55976.1"/>
    <property type="molecule type" value="Genomic_DNA"/>
</dbReference>
<proteinExistence type="predicted"/>
<evidence type="ECO:0000313" key="4">
    <source>
        <dbReference type="Proteomes" id="UP000315226"/>
    </source>
</evidence>
<name>A0A4Y3RDZ2_9ACTN</name>
<evidence type="ECO:0000313" key="3">
    <source>
        <dbReference type="EMBL" id="GEB55976.1"/>
    </source>
</evidence>
<reference evidence="3 4" key="1">
    <citation type="submission" date="2019-06" db="EMBL/GenBank/DDBJ databases">
        <title>Whole genome shotgun sequence of Streptomyces gardneri NBRC 12865.</title>
        <authorList>
            <person name="Hosoyama A."/>
            <person name="Uohara A."/>
            <person name="Ohji S."/>
            <person name="Ichikawa N."/>
        </authorList>
    </citation>
    <scope>NUCLEOTIDE SEQUENCE [LARGE SCALE GENOMIC DNA]</scope>
    <source>
        <strain evidence="3 4">NBRC 12865</strain>
    </source>
</reference>
<protein>
    <recommendedName>
        <fullName evidence="2">Bacterial repeat domain-containing protein</fullName>
    </recommendedName>
</protein>
<evidence type="ECO:0000256" key="1">
    <source>
        <dbReference type="SAM" id="MobiDB-lite"/>
    </source>
</evidence>
<dbReference type="Pfam" id="PF18998">
    <property type="entry name" value="Flg_new_2"/>
    <property type="match status" value="1"/>
</dbReference>
<sequence length="79" mass="8129">MPAGDHSLVARFKKGATPQSTVTTKTSGSGTVTKAPAKRAEREGADLLHQAVPAAGWDFAGRRLDGSYAGDDDTVDVGT</sequence>
<organism evidence="3 4">
    <name type="scientific">Streptomyces gardneri</name>
    <dbReference type="NCBI Taxonomy" id="66892"/>
    <lineage>
        <taxon>Bacteria</taxon>
        <taxon>Bacillati</taxon>
        <taxon>Actinomycetota</taxon>
        <taxon>Actinomycetes</taxon>
        <taxon>Kitasatosporales</taxon>
        <taxon>Streptomycetaceae</taxon>
        <taxon>Streptomyces</taxon>
    </lineage>
</organism>
<comment type="caution">
    <text evidence="3">The sequence shown here is derived from an EMBL/GenBank/DDBJ whole genome shotgun (WGS) entry which is preliminary data.</text>
</comment>
<feature type="domain" description="Bacterial repeat" evidence="2">
    <location>
        <begin position="21"/>
        <end position="69"/>
    </location>
</feature>
<gene>
    <name evidence="3" type="ORF">SGA01_15810</name>
</gene>
<feature type="compositionally biased region" description="Low complexity" evidence="1">
    <location>
        <begin position="21"/>
        <end position="34"/>
    </location>
</feature>
<keyword evidence="4" id="KW-1185">Reference proteome</keyword>
<dbReference type="OrthoDB" id="3976083at2"/>
<feature type="region of interest" description="Disordered" evidence="1">
    <location>
        <begin position="1"/>
        <end position="42"/>
    </location>
</feature>
<accession>A0A4Y3RDZ2</accession>
<evidence type="ECO:0000259" key="2">
    <source>
        <dbReference type="Pfam" id="PF18998"/>
    </source>
</evidence>
<dbReference type="RefSeq" id="WP_141294632.1">
    <property type="nucleotide sequence ID" value="NZ_BJMN01000010.1"/>
</dbReference>
<dbReference type="Proteomes" id="UP000315226">
    <property type="component" value="Unassembled WGS sequence"/>
</dbReference>
<dbReference type="AlphaFoldDB" id="A0A4Y3RDZ2"/>